<keyword evidence="7" id="KW-1185">Reference proteome</keyword>
<dbReference type="Gene3D" id="3.90.1720.10">
    <property type="entry name" value="endopeptidase domain like (from Nostoc punctiforme)"/>
    <property type="match status" value="1"/>
</dbReference>
<dbReference type="SUPFAM" id="SSF54001">
    <property type="entry name" value="Cysteine proteinases"/>
    <property type="match status" value="1"/>
</dbReference>
<feature type="domain" description="NlpC/P60" evidence="5">
    <location>
        <begin position="126"/>
        <end position="252"/>
    </location>
</feature>
<protein>
    <submittedName>
        <fullName evidence="6">NlpC/P60 family protein</fullName>
    </submittedName>
</protein>
<dbReference type="Pfam" id="PF18348">
    <property type="entry name" value="SH3_16"/>
    <property type="match status" value="1"/>
</dbReference>
<evidence type="ECO:0000256" key="3">
    <source>
        <dbReference type="ARBA" id="ARBA00022801"/>
    </source>
</evidence>
<dbReference type="Proteomes" id="UP001501352">
    <property type="component" value="Unassembled WGS sequence"/>
</dbReference>
<comment type="caution">
    <text evidence="6">The sequence shown here is derived from an EMBL/GenBank/DDBJ whole genome shotgun (WGS) entry which is preliminary data.</text>
</comment>
<evidence type="ECO:0000256" key="4">
    <source>
        <dbReference type="ARBA" id="ARBA00022807"/>
    </source>
</evidence>
<dbReference type="EMBL" id="BAAAGA010000009">
    <property type="protein sequence ID" value="GAA0630180.1"/>
    <property type="molecule type" value="Genomic_DNA"/>
</dbReference>
<evidence type="ECO:0000256" key="1">
    <source>
        <dbReference type="ARBA" id="ARBA00007074"/>
    </source>
</evidence>
<evidence type="ECO:0000256" key="2">
    <source>
        <dbReference type="ARBA" id="ARBA00022670"/>
    </source>
</evidence>
<dbReference type="RefSeq" id="WP_343794784.1">
    <property type="nucleotide sequence ID" value="NZ_BAAAGA010000009.1"/>
</dbReference>
<gene>
    <name evidence="6" type="ORF">GCM10009422_29640</name>
</gene>
<dbReference type="PANTHER" id="PTHR47359:SF3">
    <property type="entry name" value="NLP_P60 DOMAIN-CONTAINING PROTEIN-RELATED"/>
    <property type="match status" value="1"/>
</dbReference>
<dbReference type="PANTHER" id="PTHR47359">
    <property type="entry name" value="PEPTIDOGLYCAN DL-ENDOPEPTIDASE CWLO"/>
    <property type="match status" value="1"/>
</dbReference>
<evidence type="ECO:0000313" key="7">
    <source>
        <dbReference type="Proteomes" id="UP001501352"/>
    </source>
</evidence>
<keyword evidence="2" id="KW-0645">Protease</keyword>
<dbReference type="Pfam" id="PF00877">
    <property type="entry name" value="NLPC_P60"/>
    <property type="match status" value="1"/>
</dbReference>
<comment type="similarity">
    <text evidence="1">Belongs to the peptidase C40 family.</text>
</comment>
<sequence length="254" mass="27154">MTATDAIFDPRTTLARADLAEQGLEGIVRADVHRAAQAMRCATPMADIVDASGQTVDQLVFGEAFDALETLQDRAWGQARRDGVVGWVDRAALSDGVVLPRSRVTALDADLPPNALVADDAFSPVGEFETDPLAFAERWLGVPHRLGGRTPKGTDCCGLVQQALYACGRAGPRYADEQAELGRAVSRADARRGDLVVWLHPGQGPWNGHSAFLLDGDRVLHATGHHGAVAVEPLAEALARYAADGFEAPVFRRL</sequence>
<proteinExistence type="inferred from homology"/>
<dbReference type="InterPro" id="IPR051794">
    <property type="entry name" value="PG_Endopeptidase_C40"/>
</dbReference>
<name>A0ABP3SD20_9CAUL</name>
<evidence type="ECO:0000259" key="5">
    <source>
        <dbReference type="PROSITE" id="PS51935"/>
    </source>
</evidence>
<dbReference type="InterPro" id="IPR000064">
    <property type="entry name" value="NLP_P60_dom"/>
</dbReference>
<dbReference type="InterPro" id="IPR038765">
    <property type="entry name" value="Papain-like_cys_pep_sf"/>
</dbReference>
<evidence type="ECO:0000313" key="6">
    <source>
        <dbReference type="EMBL" id="GAA0630180.1"/>
    </source>
</evidence>
<accession>A0ABP3SD20</accession>
<keyword evidence="4" id="KW-0788">Thiol protease</keyword>
<dbReference type="PROSITE" id="PS51935">
    <property type="entry name" value="NLPC_P60"/>
    <property type="match status" value="1"/>
</dbReference>
<dbReference type="InterPro" id="IPR041382">
    <property type="entry name" value="SH3_16"/>
</dbReference>
<organism evidence="6 7">
    <name type="scientific">Brevundimonas kwangchunensis</name>
    <dbReference type="NCBI Taxonomy" id="322163"/>
    <lineage>
        <taxon>Bacteria</taxon>
        <taxon>Pseudomonadati</taxon>
        <taxon>Pseudomonadota</taxon>
        <taxon>Alphaproteobacteria</taxon>
        <taxon>Caulobacterales</taxon>
        <taxon>Caulobacteraceae</taxon>
        <taxon>Brevundimonas</taxon>
    </lineage>
</organism>
<keyword evidence="3" id="KW-0378">Hydrolase</keyword>
<reference evidence="7" key="1">
    <citation type="journal article" date="2019" name="Int. J. Syst. Evol. Microbiol.">
        <title>The Global Catalogue of Microorganisms (GCM) 10K type strain sequencing project: providing services to taxonomists for standard genome sequencing and annotation.</title>
        <authorList>
            <consortium name="The Broad Institute Genomics Platform"/>
            <consortium name="The Broad Institute Genome Sequencing Center for Infectious Disease"/>
            <person name="Wu L."/>
            <person name="Ma J."/>
        </authorList>
    </citation>
    <scope>NUCLEOTIDE SEQUENCE [LARGE SCALE GENOMIC DNA]</scope>
    <source>
        <strain evidence="7">JCM 12928</strain>
    </source>
</reference>